<keyword evidence="1" id="KW-0694">RNA-binding</keyword>
<dbReference type="RefSeq" id="WP_371753874.1">
    <property type="nucleotide sequence ID" value="NZ_JAYJLD010000010.1"/>
</dbReference>
<accession>A0ABU5ZGX7</accession>
<evidence type="ECO:0000313" key="4">
    <source>
        <dbReference type="Proteomes" id="UP001310386"/>
    </source>
</evidence>
<gene>
    <name evidence="3" type="ORF">VF724_08775</name>
</gene>
<comment type="caution">
    <text evidence="3">The sequence shown here is derived from an EMBL/GenBank/DDBJ whole genome shotgun (WGS) entry which is preliminary data.</text>
</comment>
<keyword evidence="2" id="KW-0732">Signal</keyword>
<dbReference type="PROSITE" id="PS50889">
    <property type="entry name" value="S4"/>
    <property type="match status" value="1"/>
</dbReference>
<evidence type="ECO:0000256" key="1">
    <source>
        <dbReference type="PROSITE-ProRule" id="PRU00182"/>
    </source>
</evidence>
<keyword evidence="4" id="KW-1185">Reference proteome</keyword>
<proteinExistence type="predicted"/>
<name>A0ABU5ZGX7_9BACL</name>
<dbReference type="EMBL" id="JAYJLD010000010">
    <property type="protein sequence ID" value="MEB3101755.1"/>
    <property type="molecule type" value="Genomic_DNA"/>
</dbReference>
<protein>
    <recommendedName>
        <fullName evidence="5">SAF domain-containing protein</fullName>
    </recommendedName>
</protein>
<evidence type="ECO:0008006" key="5">
    <source>
        <dbReference type="Google" id="ProtNLM"/>
    </source>
</evidence>
<sequence>MKFKKTIIITSVALALSIGGYMYADSKTSVAEIDAMKVSYNTLSELESRSELIISGKPAESVNHVVRNADGLTEEAYTITSFKVDGVYASKAKKQLNQGDIIKVAEPFYIVDNGIKPGKTQFAIEGYEPMEKSKRYLLVLKPDLTYPDLNVIAGVTEGKYSLDETEQNIHSDEKTAKFKDELVKKYQIK</sequence>
<evidence type="ECO:0000256" key="2">
    <source>
        <dbReference type="SAM" id="SignalP"/>
    </source>
</evidence>
<dbReference type="Proteomes" id="UP001310386">
    <property type="component" value="Unassembled WGS sequence"/>
</dbReference>
<evidence type="ECO:0000313" key="3">
    <source>
        <dbReference type="EMBL" id="MEB3101755.1"/>
    </source>
</evidence>
<reference evidence="3" key="1">
    <citation type="submission" date="2023-12" db="EMBL/GenBank/DDBJ databases">
        <title>Fervidustalea candida gen. nov., sp. nov., a novel member of the family Paenibacillaceae isolated from a geothermal area.</title>
        <authorList>
            <person name="Li W.-J."/>
            <person name="Jiao J.-Y."/>
            <person name="Chen Y."/>
        </authorList>
    </citation>
    <scope>NUCLEOTIDE SEQUENCE</scope>
    <source>
        <strain evidence="3">SYSU GA230002</strain>
    </source>
</reference>
<feature type="chain" id="PRO_5046866360" description="SAF domain-containing protein" evidence="2">
    <location>
        <begin position="25"/>
        <end position="189"/>
    </location>
</feature>
<feature type="signal peptide" evidence="2">
    <location>
        <begin position="1"/>
        <end position="24"/>
    </location>
</feature>
<organism evidence="3 4">
    <name type="scientific">Ferviditalea candida</name>
    <dbReference type="NCBI Taxonomy" id="3108399"/>
    <lineage>
        <taxon>Bacteria</taxon>
        <taxon>Bacillati</taxon>
        <taxon>Bacillota</taxon>
        <taxon>Bacilli</taxon>
        <taxon>Bacillales</taxon>
        <taxon>Paenibacillaceae</taxon>
        <taxon>Ferviditalea</taxon>
    </lineage>
</organism>